<keyword evidence="1" id="KW-1003">Cell membrane</keyword>
<evidence type="ECO:0000313" key="7">
    <source>
        <dbReference type="Proteomes" id="UP000198305"/>
    </source>
</evidence>
<evidence type="ECO:0000256" key="4">
    <source>
        <dbReference type="ARBA" id="ARBA00023136"/>
    </source>
</evidence>
<evidence type="ECO:0000256" key="3">
    <source>
        <dbReference type="ARBA" id="ARBA00022989"/>
    </source>
</evidence>
<dbReference type="PANTHER" id="PTHR22550:SF5">
    <property type="entry name" value="LEUCINE ZIPPER PROTEIN 4"/>
    <property type="match status" value="1"/>
</dbReference>
<evidence type="ECO:0000256" key="2">
    <source>
        <dbReference type="ARBA" id="ARBA00022692"/>
    </source>
</evidence>
<dbReference type="EMBL" id="FZOA01000007">
    <property type="protein sequence ID" value="SNR93481.1"/>
    <property type="molecule type" value="Genomic_DNA"/>
</dbReference>
<dbReference type="Pfam" id="PF13519">
    <property type="entry name" value="VWA_2"/>
    <property type="match status" value="1"/>
</dbReference>
<dbReference type="PROSITE" id="PS50234">
    <property type="entry name" value="VWFA"/>
    <property type="match status" value="1"/>
</dbReference>
<dbReference type="Gene3D" id="3.40.50.410">
    <property type="entry name" value="von Willebrand factor, type A domain"/>
    <property type="match status" value="1"/>
</dbReference>
<keyword evidence="4" id="KW-0472">Membrane</keyword>
<dbReference type="InterPro" id="IPR050768">
    <property type="entry name" value="UPF0353/GerABKA_families"/>
</dbReference>
<keyword evidence="3" id="KW-1133">Transmembrane helix</keyword>
<dbReference type="PANTHER" id="PTHR22550">
    <property type="entry name" value="SPORE GERMINATION PROTEIN"/>
    <property type="match status" value="1"/>
</dbReference>
<keyword evidence="7" id="KW-1185">Reference proteome</keyword>
<dbReference type="CDD" id="cd00198">
    <property type="entry name" value="vWFA"/>
    <property type="match status" value="1"/>
</dbReference>
<reference evidence="7" key="1">
    <citation type="submission" date="2017-06" db="EMBL/GenBank/DDBJ databases">
        <authorList>
            <person name="Varghese N."/>
            <person name="Submissions S."/>
        </authorList>
    </citation>
    <scope>NUCLEOTIDE SEQUENCE [LARGE SCALE GENOMIC DNA]</scope>
    <source>
        <strain evidence="7">Ca-68</strain>
    </source>
</reference>
<dbReference type="InterPro" id="IPR036465">
    <property type="entry name" value="vWFA_dom_sf"/>
</dbReference>
<dbReference type="Proteomes" id="UP000198305">
    <property type="component" value="Unassembled WGS sequence"/>
</dbReference>
<evidence type="ECO:0000256" key="1">
    <source>
        <dbReference type="ARBA" id="ARBA00022475"/>
    </source>
</evidence>
<sequence length="326" mass="35831">MSFLHPWALLLLPLALLPFWLKSLQGQRYSWLEMVPEDPFSDNIVRLLKWVTATIITCLILALAAPQGSDKVVTRVGKGAQTVMVIDRSVSMDHPFAGDASSGRAGEIKSGAARRLITQFIDSRPDDMMGVVAFTNSALYGVKITSNRHAIHAAINAATSAGINQTNIGAGLTQAASLFDSIQSSGSRAIILLSDGAGKLSPRVKARIQEELKSKDIKLYWIVLREPDDVSIFGDRVFEEDRGPAAIQLDRFFKSLKITYKAYEADNPTSLQMAIQDIDSREKNTIQYAVTVPGRDYAQDLIVVALVLSLGMLVIKNFRVHTWESV</sequence>
<evidence type="ECO:0000313" key="6">
    <source>
        <dbReference type="EMBL" id="SNR93481.1"/>
    </source>
</evidence>
<dbReference type="OrthoDB" id="6206554at2"/>
<dbReference type="RefSeq" id="WP_089375917.1">
    <property type="nucleotide sequence ID" value="NZ_FZOA01000007.1"/>
</dbReference>
<organism evidence="6 7">
    <name type="scientific">Methylobacillus rhizosphaerae</name>
    <dbReference type="NCBI Taxonomy" id="551994"/>
    <lineage>
        <taxon>Bacteria</taxon>
        <taxon>Pseudomonadati</taxon>
        <taxon>Pseudomonadota</taxon>
        <taxon>Betaproteobacteria</taxon>
        <taxon>Nitrosomonadales</taxon>
        <taxon>Methylophilaceae</taxon>
        <taxon>Methylobacillus</taxon>
    </lineage>
</organism>
<accession>A0A239ADQ3</accession>
<keyword evidence="2" id="KW-0812">Transmembrane</keyword>
<dbReference type="SMART" id="SM00327">
    <property type="entry name" value="VWA"/>
    <property type="match status" value="1"/>
</dbReference>
<dbReference type="SUPFAM" id="SSF53300">
    <property type="entry name" value="vWA-like"/>
    <property type="match status" value="1"/>
</dbReference>
<evidence type="ECO:0000259" key="5">
    <source>
        <dbReference type="PROSITE" id="PS50234"/>
    </source>
</evidence>
<proteinExistence type="predicted"/>
<dbReference type="AlphaFoldDB" id="A0A239ADQ3"/>
<feature type="domain" description="VWFA" evidence="5">
    <location>
        <begin position="81"/>
        <end position="278"/>
    </location>
</feature>
<gene>
    <name evidence="6" type="ORF">SAMN05192560_1834</name>
</gene>
<name>A0A239ADQ3_9PROT</name>
<protein>
    <submittedName>
        <fullName evidence="6">von Willebrand factor type A domain-containing protein</fullName>
    </submittedName>
</protein>
<dbReference type="InterPro" id="IPR002035">
    <property type="entry name" value="VWF_A"/>
</dbReference>